<gene>
    <name evidence="1" type="ORF">ALC56_14957</name>
</gene>
<dbReference type="Proteomes" id="UP000078541">
    <property type="component" value="Unassembled WGS sequence"/>
</dbReference>
<evidence type="ECO:0000313" key="1">
    <source>
        <dbReference type="EMBL" id="KYN30713.1"/>
    </source>
</evidence>
<name>A0A151JT10_9HYME</name>
<evidence type="ECO:0000313" key="2">
    <source>
        <dbReference type="Proteomes" id="UP000078541"/>
    </source>
</evidence>
<sequence>MLKLKADQKRVFDKVISTIMQLPVEYDNIPKYKPLADHVLKVLRADLKDVVLFIIDEVSMISNLTLLYIHLRLEKIKLLLSSLEYFIEENSHFISMCSKDSSWIEADDKQVIKKQWDNLSRYAESASHIDNINSVNIEIDTSVEVIQLFALSLNATNCFAGNLYKLFKKYFLDVDDILTETRAVASTAICLISYRCSPVHKLDTMAEGRIEYFLVR</sequence>
<dbReference type="STRING" id="34720.A0A151JT10"/>
<protein>
    <submittedName>
        <fullName evidence="1">Uncharacterized protein</fullName>
    </submittedName>
</protein>
<reference evidence="1 2" key="1">
    <citation type="submission" date="2016-03" db="EMBL/GenBank/DDBJ databases">
        <title>Trachymyrmex septentrionalis WGS genome.</title>
        <authorList>
            <person name="Nygaard S."/>
            <person name="Hu H."/>
            <person name="Boomsma J."/>
            <person name="Zhang G."/>
        </authorList>
    </citation>
    <scope>NUCLEOTIDE SEQUENCE [LARGE SCALE GENOMIC DNA]</scope>
    <source>
        <strain evidence="1">Tsep2-gDNA-1</strain>
        <tissue evidence="1">Whole body</tissue>
    </source>
</reference>
<organism evidence="1 2">
    <name type="scientific">Trachymyrmex septentrionalis</name>
    <dbReference type="NCBI Taxonomy" id="34720"/>
    <lineage>
        <taxon>Eukaryota</taxon>
        <taxon>Metazoa</taxon>
        <taxon>Ecdysozoa</taxon>
        <taxon>Arthropoda</taxon>
        <taxon>Hexapoda</taxon>
        <taxon>Insecta</taxon>
        <taxon>Pterygota</taxon>
        <taxon>Neoptera</taxon>
        <taxon>Endopterygota</taxon>
        <taxon>Hymenoptera</taxon>
        <taxon>Apocrita</taxon>
        <taxon>Aculeata</taxon>
        <taxon>Formicoidea</taxon>
        <taxon>Formicidae</taxon>
        <taxon>Myrmicinae</taxon>
        <taxon>Trachymyrmex</taxon>
    </lineage>
</organism>
<dbReference type="AlphaFoldDB" id="A0A151JT10"/>
<proteinExistence type="predicted"/>
<accession>A0A151JT10</accession>
<keyword evidence="2" id="KW-1185">Reference proteome</keyword>
<dbReference type="EMBL" id="KQ981998">
    <property type="protein sequence ID" value="KYN30713.1"/>
    <property type="molecule type" value="Genomic_DNA"/>
</dbReference>